<keyword evidence="3" id="KW-1185">Reference proteome</keyword>
<feature type="transmembrane region" description="Helical" evidence="1">
    <location>
        <begin position="113"/>
        <end position="138"/>
    </location>
</feature>
<name>A0A5A5TK75_9CHLR</name>
<gene>
    <name evidence="2" type="ORF">KDI_52190</name>
</gene>
<reference evidence="2 3" key="1">
    <citation type="submission" date="2019-01" db="EMBL/GenBank/DDBJ databases">
        <title>Draft genome sequence of Dictyobacter sp. Uno17.</title>
        <authorList>
            <person name="Wang C.M."/>
            <person name="Zheng Y."/>
            <person name="Sakai Y."/>
            <person name="Abe K."/>
            <person name="Yokota A."/>
            <person name="Yabe S."/>
        </authorList>
    </citation>
    <scope>NUCLEOTIDE SEQUENCE [LARGE SCALE GENOMIC DNA]</scope>
    <source>
        <strain evidence="2 3">Uno17</strain>
    </source>
</reference>
<organism evidence="2 3">
    <name type="scientific">Dictyobacter arantiisoli</name>
    <dbReference type="NCBI Taxonomy" id="2014874"/>
    <lineage>
        <taxon>Bacteria</taxon>
        <taxon>Bacillati</taxon>
        <taxon>Chloroflexota</taxon>
        <taxon>Ktedonobacteria</taxon>
        <taxon>Ktedonobacterales</taxon>
        <taxon>Dictyobacteraceae</taxon>
        <taxon>Dictyobacter</taxon>
    </lineage>
</organism>
<feature type="transmembrane region" description="Helical" evidence="1">
    <location>
        <begin position="189"/>
        <end position="209"/>
    </location>
</feature>
<keyword evidence="1" id="KW-0812">Transmembrane</keyword>
<feature type="transmembrane region" description="Helical" evidence="1">
    <location>
        <begin position="221"/>
        <end position="247"/>
    </location>
</feature>
<feature type="transmembrane region" description="Helical" evidence="1">
    <location>
        <begin position="150"/>
        <end position="183"/>
    </location>
</feature>
<keyword evidence="1" id="KW-1133">Transmembrane helix</keyword>
<dbReference type="AlphaFoldDB" id="A0A5A5TK75"/>
<comment type="caution">
    <text evidence="2">The sequence shown here is derived from an EMBL/GenBank/DDBJ whole genome shotgun (WGS) entry which is preliminary data.</text>
</comment>
<keyword evidence="1" id="KW-0472">Membrane</keyword>
<sequence>MKLAHYLIRLYPHHWRSRYEEEFLFLLEERPLSLVDDLDLLRGALDAHLHPHLGTAALPWLERMKYMLSILRRSVLMMFCAYCIFILAGISFQKLTEDQSFAAAAQSHAVVGLMFNLVVIGSVVALLALVVGGLPIVVSMLRDAFTRRRYGILLLLVTPILALAIFIGIIKILMFVGLAALPISLSRGIFIGVYFGAAAVSIVAPYFAVARSDIPVRLLRFTILPSLLLTLAMSMMLLATLTWGLSLRNTVPLLFNGNAGMFGTSTARAWIGIVIVMSVATILALIALVHSISARSILPTEMQIEIQE</sequence>
<accession>A0A5A5TK75</accession>
<protein>
    <submittedName>
        <fullName evidence="2">Uncharacterized protein</fullName>
    </submittedName>
</protein>
<dbReference type="OrthoDB" id="5196567at2"/>
<evidence type="ECO:0000313" key="3">
    <source>
        <dbReference type="Proteomes" id="UP000322530"/>
    </source>
</evidence>
<dbReference type="Proteomes" id="UP000322530">
    <property type="component" value="Unassembled WGS sequence"/>
</dbReference>
<evidence type="ECO:0000256" key="1">
    <source>
        <dbReference type="SAM" id="Phobius"/>
    </source>
</evidence>
<feature type="transmembrane region" description="Helical" evidence="1">
    <location>
        <begin position="74"/>
        <end position="93"/>
    </location>
</feature>
<dbReference type="EMBL" id="BIXY01000131">
    <property type="protein sequence ID" value="GCF11655.1"/>
    <property type="molecule type" value="Genomic_DNA"/>
</dbReference>
<proteinExistence type="predicted"/>
<feature type="transmembrane region" description="Helical" evidence="1">
    <location>
        <begin position="267"/>
        <end position="289"/>
    </location>
</feature>
<dbReference type="RefSeq" id="WP_149404470.1">
    <property type="nucleotide sequence ID" value="NZ_BIXY01000131.1"/>
</dbReference>
<evidence type="ECO:0000313" key="2">
    <source>
        <dbReference type="EMBL" id="GCF11655.1"/>
    </source>
</evidence>